<accession>A0ABU7EXI9</accession>
<gene>
    <name evidence="1" type="ORF">CHARACLAT_026548</name>
</gene>
<feature type="non-terminal residue" evidence="1">
    <location>
        <position position="1"/>
    </location>
</feature>
<protein>
    <submittedName>
        <fullName evidence="1">Uncharacterized protein</fullName>
    </submittedName>
</protein>
<dbReference type="Proteomes" id="UP001352852">
    <property type="component" value="Unassembled WGS sequence"/>
</dbReference>
<organism evidence="1 2">
    <name type="scientific">Characodon lateralis</name>
    <dbReference type="NCBI Taxonomy" id="208331"/>
    <lineage>
        <taxon>Eukaryota</taxon>
        <taxon>Metazoa</taxon>
        <taxon>Chordata</taxon>
        <taxon>Craniata</taxon>
        <taxon>Vertebrata</taxon>
        <taxon>Euteleostomi</taxon>
        <taxon>Actinopterygii</taxon>
        <taxon>Neopterygii</taxon>
        <taxon>Teleostei</taxon>
        <taxon>Neoteleostei</taxon>
        <taxon>Acanthomorphata</taxon>
        <taxon>Ovalentaria</taxon>
        <taxon>Atherinomorphae</taxon>
        <taxon>Cyprinodontiformes</taxon>
        <taxon>Goodeidae</taxon>
        <taxon>Characodon</taxon>
    </lineage>
</organism>
<name>A0ABU7EXI9_9TELE</name>
<dbReference type="EMBL" id="JAHUTJ010068801">
    <property type="protein sequence ID" value="MED6291727.1"/>
    <property type="molecule type" value="Genomic_DNA"/>
</dbReference>
<comment type="caution">
    <text evidence="1">The sequence shown here is derived from an EMBL/GenBank/DDBJ whole genome shotgun (WGS) entry which is preliminary data.</text>
</comment>
<proteinExistence type="predicted"/>
<keyword evidence="2" id="KW-1185">Reference proteome</keyword>
<evidence type="ECO:0000313" key="2">
    <source>
        <dbReference type="Proteomes" id="UP001352852"/>
    </source>
</evidence>
<sequence length="133" mass="14922">SAHTFQNPVDYYRKIYVEVLDLFDGELERRFEQRDLHVPAALEHMIISAAKKQTPSFPSLIMDLYKSDFDSDTLRAQLGMLRDVIQTPGIERGPTIASVASAMNATPVAKKSTPRGAQTVKIILHHPCAHCQF</sequence>
<evidence type="ECO:0000313" key="1">
    <source>
        <dbReference type="EMBL" id="MED6291727.1"/>
    </source>
</evidence>
<reference evidence="1 2" key="1">
    <citation type="submission" date="2021-06" db="EMBL/GenBank/DDBJ databases">
        <authorList>
            <person name="Palmer J.M."/>
        </authorList>
    </citation>
    <scope>NUCLEOTIDE SEQUENCE [LARGE SCALE GENOMIC DNA]</scope>
    <source>
        <strain evidence="1 2">CL_MEX2019</strain>
        <tissue evidence="1">Muscle</tissue>
    </source>
</reference>